<keyword evidence="1" id="KW-0479">Metal-binding</keyword>
<dbReference type="GO" id="GO:0016114">
    <property type="term" value="P:terpenoid biosynthetic process"/>
    <property type="evidence" value="ECO:0007669"/>
    <property type="project" value="InterPro"/>
</dbReference>
<dbReference type="AlphaFoldDB" id="A0A0D9Z7A6"/>
<dbReference type="EnsemblPlants" id="OGLUM03G17690.2">
    <property type="protein sequence ID" value="OGLUM03G17690.2"/>
    <property type="gene ID" value="OGLUM03G17690"/>
</dbReference>
<evidence type="ECO:0000259" key="3">
    <source>
        <dbReference type="Pfam" id="PF03936"/>
    </source>
</evidence>
<evidence type="ECO:0000259" key="2">
    <source>
        <dbReference type="Pfam" id="PF01397"/>
    </source>
</evidence>
<accession>A0A0D9Z7A6</accession>
<protein>
    <recommendedName>
        <fullName evidence="6">Terpene synthase N-terminal domain-containing protein</fullName>
    </recommendedName>
</protein>
<feature type="domain" description="Terpene synthase N-terminal" evidence="2">
    <location>
        <begin position="2"/>
        <end position="151"/>
    </location>
</feature>
<proteinExistence type="predicted"/>
<sequence>MRDRADQLKEEVTLLFETCKDVEEKLKLVDVLQHLGIDHHFERRIVVALSDIHGAEFNSSSLRDVALRFRLLRQHGLWVSLDEFNKFKGLDGRFNAEVIDDPMGMLSLYNAAHLLIHGEVELEDAILHQLETIVARNLKSSPLSQQVTRALRIPLPRTLKRIEALNYIAEYNQELACNPSVLELARLDFNLLQLLHLRELQEFSRWGNNLYGAVELTYSRDRIVECYFWSYTIYYEQKYAQARIILAKIFVLATLLDDTYDMHATLEEGQKLDEAIQRWDESAISVLPEYLKNYYAKLMSTFKEIEDELKSDEKYYITYAVKAVQYYSSSLFIP</sequence>
<dbReference type="InterPro" id="IPR001906">
    <property type="entry name" value="Terpene_synth_N"/>
</dbReference>
<dbReference type="Gene3D" id="1.10.600.10">
    <property type="entry name" value="Farnesyl Diphosphate Synthase"/>
    <property type="match status" value="1"/>
</dbReference>
<dbReference type="GO" id="GO:0010333">
    <property type="term" value="F:terpene synthase activity"/>
    <property type="evidence" value="ECO:0007669"/>
    <property type="project" value="InterPro"/>
</dbReference>
<dbReference type="InterPro" id="IPR050148">
    <property type="entry name" value="Terpene_synthase-like"/>
</dbReference>
<dbReference type="PANTHER" id="PTHR31225:SF186">
    <property type="entry name" value="TAU-CADINOL SYNTHASE"/>
    <property type="match status" value="1"/>
</dbReference>
<dbReference type="Pfam" id="PF01397">
    <property type="entry name" value="Terpene_synth"/>
    <property type="match status" value="1"/>
</dbReference>
<dbReference type="Gramene" id="OGLUM03G17690.2">
    <property type="protein sequence ID" value="OGLUM03G17690.2"/>
    <property type="gene ID" value="OGLUM03G17690"/>
</dbReference>
<evidence type="ECO:0008006" key="6">
    <source>
        <dbReference type="Google" id="ProtNLM"/>
    </source>
</evidence>
<reference evidence="4" key="1">
    <citation type="submission" date="2015-04" db="UniProtKB">
        <authorList>
            <consortium name="EnsemblPlants"/>
        </authorList>
    </citation>
    <scope>IDENTIFICATION</scope>
</reference>
<keyword evidence="5" id="KW-1185">Reference proteome</keyword>
<dbReference type="Proteomes" id="UP000026961">
    <property type="component" value="Chromosome 3"/>
</dbReference>
<evidence type="ECO:0000313" key="4">
    <source>
        <dbReference type="EnsemblPlants" id="OGLUM03G17690.2"/>
    </source>
</evidence>
<dbReference type="InterPro" id="IPR008930">
    <property type="entry name" value="Terpenoid_cyclase/PrenylTrfase"/>
</dbReference>
<dbReference type="SUPFAM" id="SSF48576">
    <property type="entry name" value="Terpenoid synthases"/>
    <property type="match status" value="1"/>
</dbReference>
<evidence type="ECO:0000313" key="5">
    <source>
        <dbReference type="Proteomes" id="UP000026961"/>
    </source>
</evidence>
<dbReference type="InterPro" id="IPR036965">
    <property type="entry name" value="Terpene_synth_N_sf"/>
</dbReference>
<dbReference type="GO" id="GO:0000287">
    <property type="term" value="F:magnesium ion binding"/>
    <property type="evidence" value="ECO:0007669"/>
    <property type="project" value="InterPro"/>
</dbReference>
<organism evidence="4">
    <name type="scientific">Oryza glumipatula</name>
    <dbReference type="NCBI Taxonomy" id="40148"/>
    <lineage>
        <taxon>Eukaryota</taxon>
        <taxon>Viridiplantae</taxon>
        <taxon>Streptophyta</taxon>
        <taxon>Embryophyta</taxon>
        <taxon>Tracheophyta</taxon>
        <taxon>Spermatophyta</taxon>
        <taxon>Magnoliopsida</taxon>
        <taxon>Liliopsida</taxon>
        <taxon>Poales</taxon>
        <taxon>Poaceae</taxon>
        <taxon>BOP clade</taxon>
        <taxon>Oryzoideae</taxon>
        <taxon>Oryzeae</taxon>
        <taxon>Oryzinae</taxon>
        <taxon>Oryza</taxon>
    </lineage>
</organism>
<dbReference type="InterPro" id="IPR008949">
    <property type="entry name" value="Isoprenoid_synthase_dom_sf"/>
</dbReference>
<dbReference type="HOGENOM" id="CLU_003125_0_0_1"/>
<dbReference type="Gene3D" id="1.50.10.130">
    <property type="entry name" value="Terpene synthase, N-terminal domain"/>
    <property type="match status" value="1"/>
</dbReference>
<dbReference type="PANTHER" id="PTHR31225">
    <property type="entry name" value="OS04G0344100 PROTEIN-RELATED"/>
    <property type="match status" value="1"/>
</dbReference>
<dbReference type="InterPro" id="IPR005630">
    <property type="entry name" value="Terpene_synthase_metal-bd"/>
</dbReference>
<dbReference type="Pfam" id="PF03936">
    <property type="entry name" value="Terpene_synth_C"/>
    <property type="match status" value="1"/>
</dbReference>
<reference evidence="4" key="2">
    <citation type="submission" date="2018-05" db="EMBL/GenBank/DDBJ databases">
        <title>OgluRS3 (Oryza glumaepatula Reference Sequence Version 3).</title>
        <authorList>
            <person name="Zhang J."/>
            <person name="Kudrna D."/>
            <person name="Lee S."/>
            <person name="Talag J."/>
            <person name="Welchert J."/>
            <person name="Wing R.A."/>
        </authorList>
    </citation>
    <scope>NUCLEOTIDE SEQUENCE [LARGE SCALE GENOMIC DNA]</scope>
</reference>
<name>A0A0D9Z7A6_9ORYZ</name>
<feature type="domain" description="Terpene synthase metal-binding" evidence="3">
    <location>
        <begin position="210"/>
        <end position="329"/>
    </location>
</feature>
<dbReference type="SUPFAM" id="SSF48239">
    <property type="entry name" value="Terpenoid cyclases/Protein prenyltransferases"/>
    <property type="match status" value="1"/>
</dbReference>
<evidence type="ECO:0000256" key="1">
    <source>
        <dbReference type="ARBA" id="ARBA00022723"/>
    </source>
</evidence>